<organism evidence="1 2">
    <name type="scientific">Niallia hominis</name>
    <dbReference type="NCBI Taxonomy" id="3133173"/>
    <lineage>
        <taxon>Bacteria</taxon>
        <taxon>Bacillati</taxon>
        <taxon>Bacillota</taxon>
        <taxon>Bacilli</taxon>
        <taxon>Bacillales</taxon>
        <taxon>Bacillaceae</taxon>
        <taxon>Niallia</taxon>
    </lineage>
</organism>
<comment type="caution">
    <text evidence="1">The sequence shown here is derived from an EMBL/GenBank/DDBJ whole genome shotgun (WGS) entry which is preliminary data.</text>
</comment>
<dbReference type="RefSeq" id="WP_349204773.1">
    <property type="nucleotide sequence ID" value="NZ_JBBMFN010000022.1"/>
</dbReference>
<gene>
    <name evidence="1" type="ORF">WMO63_10895</name>
</gene>
<sequence length="115" mass="12691">MAEITSAAYQNLRDYIQSQWKYIELQNENGVAIIRLSPSDNRVTYTAEGQTLKLQVVVKGSDADINTPTTFAKSAIFDVATGGTSYSVETFTPFTIESDQDELTVIHSIQVPQVV</sequence>
<reference evidence="1 2" key="1">
    <citation type="submission" date="2024-03" db="EMBL/GenBank/DDBJ databases">
        <title>Human intestinal bacterial collection.</title>
        <authorList>
            <person name="Pauvert C."/>
            <person name="Hitch T.C.A."/>
            <person name="Clavel T."/>
        </authorList>
    </citation>
    <scope>NUCLEOTIDE SEQUENCE [LARGE SCALE GENOMIC DNA]</scope>
    <source>
        <strain evidence="1 2">CLA-SR-H024</strain>
    </source>
</reference>
<evidence type="ECO:0000313" key="2">
    <source>
        <dbReference type="Proteomes" id="UP001465426"/>
    </source>
</evidence>
<protein>
    <submittedName>
        <fullName evidence="1">Uncharacterized protein</fullName>
    </submittedName>
</protein>
<dbReference type="EMBL" id="JBBMFN010000022">
    <property type="protein sequence ID" value="MEQ2466169.1"/>
    <property type="molecule type" value="Genomic_DNA"/>
</dbReference>
<keyword evidence="2" id="KW-1185">Reference proteome</keyword>
<evidence type="ECO:0000313" key="1">
    <source>
        <dbReference type="EMBL" id="MEQ2466169.1"/>
    </source>
</evidence>
<proteinExistence type="predicted"/>
<accession>A0ABV1EYJ7</accession>
<dbReference type="Proteomes" id="UP001465426">
    <property type="component" value="Unassembled WGS sequence"/>
</dbReference>
<name>A0ABV1EYJ7_9BACI</name>